<proteinExistence type="predicted"/>
<reference evidence="3" key="1">
    <citation type="journal article" date="2019" name="Int. J. Syst. Evol. Microbiol.">
        <title>The Global Catalogue of Microorganisms (GCM) 10K type strain sequencing project: providing services to taxonomists for standard genome sequencing and annotation.</title>
        <authorList>
            <consortium name="The Broad Institute Genomics Platform"/>
            <consortium name="The Broad Institute Genome Sequencing Center for Infectious Disease"/>
            <person name="Wu L."/>
            <person name="Ma J."/>
        </authorList>
    </citation>
    <scope>NUCLEOTIDE SEQUENCE [LARGE SCALE GENOMIC DNA]</scope>
    <source>
        <strain evidence="3">CCM 7044</strain>
    </source>
</reference>
<feature type="transmembrane region" description="Helical" evidence="1">
    <location>
        <begin position="105"/>
        <end position="126"/>
    </location>
</feature>
<name>A0ABW5VQQ2_9MICO</name>
<dbReference type="EMBL" id="JBHUOG010000001">
    <property type="protein sequence ID" value="MFD2793974.1"/>
    <property type="molecule type" value="Genomic_DNA"/>
</dbReference>
<feature type="transmembrane region" description="Helical" evidence="1">
    <location>
        <begin position="138"/>
        <end position="167"/>
    </location>
</feature>
<comment type="caution">
    <text evidence="2">The sequence shown here is derived from an EMBL/GenBank/DDBJ whole genome shotgun (WGS) entry which is preliminary data.</text>
</comment>
<feature type="transmembrane region" description="Helical" evidence="1">
    <location>
        <begin position="45"/>
        <end position="67"/>
    </location>
</feature>
<gene>
    <name evidence="2" type="ORF">ACFS27_10495</name>
</gene>
<dbReference type="RefSeq" id="WP_377182642.1">
    <property type="nucleotide sequence ID" value="NZ_JBHUOG010000001.1"/>
</dbReference>
<keyword evidence="3" id="KW-1185">Reference proteome</keyword>
<feature type="transmembrane region" description="Helical" evidence="1">
    <location>
        <begin position="74"/>
        <end position="93"/>
    </location>
</feature>
<organism evidence="2 3">
    <name type="scientific">Promicromonospora vindobonensis</name>
    <dbReference type="NCBI Taxonomy" id="195748"/>
    <lineage>
        <taxon>Bacteria</taxon>
        <taxon>Bacillati</taxon>
        <taxon>Actinomycetota</taxon>
        <taxon>Actinomycetes</taxon>
        <taxon>Micrococcales</taxon>
        <taxon>Promicromonosporaceae</taxon>
        <taxon>Promicromonospora</taxon>
    </lineage>
</organism>
<feature type="transmembrane region" description="Helical" evidence="1">
    <location>
        <begin position="230"/>
        <end position="252"/>
    </location>
</feature>
<protein>
    <submittedName>
        <fullName evidence="2">Uncharacterized protein</fullName>
    </submittedName>
</protein>
<evidence type="ECO:0000256" key="1">
    <source>
        <dbReference type="SAM" id="Phobius"/>
    </source>
</evidence>
<dbReference type="Proteomes" id="UP001597479">
    <property type="component" value="Unassembled WGS sequence"/>
</dbReference>
<keyword evidence="1" id="KW-0472">Membrane</keyword>
<evidence type="ECO:0000313" key="3">
    <source>
        <dbReference type="Proteomes" id="UP001597479"/>
    </source>
</evidence>
<feature type="transmembrane region" description="Helical" evidence="1">
    <location>
        <begin position="12"/>
        <end position="33"/>
    </location>
</feature>
<keyword evidence="1" id="KW-1133">Transmembrane helix</keyword>
<feature type="transmembrane region" description="Helical" evidence="1">
    <location>
        <begin position="173"/>
        <end position="197"/>
    </location>
</feature>
<sequence length="273" mass="27464">MHTLSDAGRRPAALSVLVLVVALWMGVPLRLLIPGNELDFGFTVNNAIFVIENAAMAGTVVLAVGSAAVRGRRVVTGAVVVIGLHLLLQLGTAAVELMNGARPELILGTLAGILVLMVALAGVLLARLLRNPTTARRAGLIVALVGATIHTLWTNVLLPLVAILPYGGPPPGMIWSLLLNMVLSLLVVAAAALCGWAAPTARRIGALLAAVVGVLGIASASGAIGALGGAYGAVQIVQGLVTLAAVPLAVVAGRRLAAARPTDAGSSSLTARS</sequence>
<feature type="transmembrane region" description="Helical" evidence="1">
    <location>
        <begin position="204"/>
        <end position="224"/>
    </location>
</feature>
<keyword evidence="1" id="KW-0812">Transmembrane</keyword>
<evidence type="ECO:0000313" key="2">
    <source>
        <dbReference type="EMBL" id="MFD2793974.1"/>
    </source>
</evidence>
<accession>A0ABW5VQQ2</accession>